<evidence type="ECO:0000256" key="5">
    <source>
        <dbReference type="ARBA" id="ARBA00023315"/>
    </source>
</evidence>
<dbReference type="PANTHER" id="PTHR43178:SF5">
    <property type="entry name" value="LIPOAMIDE ACYLTRANSFERASE COMPONENT OF BRANCHED-CHAIN ALPHA-KETO ACID DEHYDROGENASE COMPLEX, MITOCHONDRIAL"/>
    <property type="match status" value="1"/>
</dbReference>
<evidence type="ECO:0000256" key="7">
    <source>
        <dbReference type="SAM" id="MobiDB-lite"/>
    </source>
</evidence>
<dbReference type="InterPro" id="IPR050743">
    <property type="entry name" value="2-oxoacid_DH_E2_comp"/>
</dbReference>
<dbReference type="Gene3D" id="3.30.559.10">
    <property type="entry name" value="Chloramphenicol acetyltransferase-like domain"/>
    <property type="match status" value="1"/>
</dbReference>
<dbReference type="PROSITE" id="PS50968">
    <property type="entry name" value="BIOTINYL_LIPOYL"/>
    <property type="match status" value="1"/>
</dbReference>
<dbReference type="Pfam" id="PF00198">
    <property type="entry name" value="2-oxoacid_dh"/>
    <property type="match status" value="1"/>
</dbReference>
<dbReference type="PROSITE" id="PS51826">
    <property type="entry name" value="PSBD"/>
    <property type="match status" value="1"/>
</dbReference>
<protein>
    <recommendedName>
        <fullName evidence="6">Dihydrolipoamide acetyltransferase component of pyruvate dehydrogenase complex</fullName>
        <ecNumber evidence="6">2.3.1.-</ecNumber>
    </recommendedName>
</protein>
<evidence type="ECO:0000259" key="8">
    <source>
        <dbReference type="PROSITE" id="PS50968"/>
    </source>
</evidence>
<dbReference type="Pfam" id="PF02817">
    <property type="entry name" value="E3_binding"/>
    <property type="match status" value="1"/>
</dbReference>
<comment type="caution">
    <text evidence="10">The sequence shown here is derived from an EMBL/GenBank/DDBJ whole genome shotgun (WGS) entry which is preliminary data.</text>
</comment>
<gene>
    <name evidence="10" type="ORF">F4148_02230</name>
</gene>
<dbReference type="EC" id="2.3.1.-" evidence="6"/>
<dbReference type="InterPro" id="IPR001078">
    <property type="entry name" value="2-oxoacid_DH_actylTfrase"/>
</dbReference>
<accession>A0A6B1FZM4</accession>
<dbReference type="Gene3D" id="2.40.50.100">
    <property type="match status" value="1"/>
</dbReference>
<feature type="compositionally biased region" description="Low complexity" evidence="7">
    <location>
        <begin position="83"/>
        <end position="92"/>
    </location>
</feature>
<sequence length="424" mass="44778">MAEIIPMPDLGFEADEGELSVWLKGVGDAVQAGEPIAEFESDKVTLEVESPVAGVLLEHLIQPGESVAEGAPIARVGEADELSASPASAPSPAKEPAPPPPEPPAAKTPSTPLPAAPQESEPVRRVPAAPAGNGLLATPIALRMAHEHNLDLRRVAGSGPGGRILRGDVENHLAEARPGAIEEVVRRPPVDGDRPPSVGTAASPLRRTIARRMSQSKQTIPHFYITNSVTMDDALALRRQYNVAFPADAQVTVNDIVVKAAALALREFPNLNASYVDDRIDVHTDINIGAAVAVEGGVLTVTTRQTDSRPIGEIARENRAMIERARAGRARPEDVSGSTFTISNLGGYDTDHFAAIINPPQAAILAVATARETAVVEGGQVVVRTVMQMTISADHRVTDGAECALFLKRVKELLEAPIRLFLGG</sequence>
<evidence type="ECO:0000256" key="1">
    <source>
        <dbReference type="ARBA" id="ARBA00001938"/>
    </source>
</evidence>
<comment type="similarity">
    <text evidence="2 6">Belongs to the 2-oxoacid dehydrogenase family.</text>
</comment>
<dbReference type="SUPFAM" id="SSF52777">
    <property type="entry name" value="CoA-dependent acyltransferases"/>
    <property type="match status" value="1"/>
</dbReference>
<dbReference type="EMBL" id="VYDA01000086">
    <property type="protein sequence ID" value="MYH60616.1"/>
    <property type="molecule type" value="Genomic_DNA"/>
</dbReference>
<keyword evidence="5 6" id="KW-0012">Acyltransferase</keyword>
<dbReference type="InterPro" id="IPR004167">
    <property type="entry name" value="PSBD"/>
</dbReference>
<dbReference type="GO" id="GO:0005737">
    <property type="term" value="C:cytoplasm"/>
    <property type="evidence" value="ECO:0007669"/>
    <property type="project" value="TreeGrafter"/>
</dbReference>
<dbReference type="InterPro" id="IPR023213">
    <property type="entry name" value="CAT-like_dom_sf"/>
</dbReference>
<dbReference type="SUPFAM" id="SSF51230">
    <property type="entry name" value="Single hybrid motif"/>
    <property type="match status" value="1"/>
</dbReference>
<feature type="compositionally biased region" description="Pro residues" evidence="7">
    <location>
        <begin position="93"/>
        <end position="115"/>
    </location>
</feature>
<dbReference type="Pfam" id="PF00364">
    <property type="entry name" value="Biotin_lipoyl"/>
    <property type="match status" value="1"/>
</dbReference>
<feature type="domain" description="Peripheral subunit-binding (PSBD)" evidence="9">
    <location>
        <begin position="136"/>
        <end position="173"/>
    </location>
</feature>
<feature type="domain" description="Lipoyl-binding" evidence="8">
    <location>
        <begin position="2"/>
        <end position="77"/>
    </location>
</feature>
<feature type="region of interest" description="Disordered" evidence="7">
    <location>
        <begin position="79"/>
        <end position="130"/>
    </location>
</feature>
<proteinExistence type="inferred from homology"/>
<evidence type="ECO:0000313" key="10">
    <source>
        <dbReference type="EMBL" id="MYH60616.1"/>
    </source>
</evidence>
<comment type="cofactor">
    <cofactor evidence="1 6">
        <name>(R)-lipoate</name>
        <dbReference type="ChEBI" id="CHEBI:83088"/>
    </cofactor>
</comment>
<evidence type="ECO:0000259" key="9">
    <source>
        <dbReference type="PROSITE" id="PS51826"/>
    </source>
</evidence>
<dbReference type="Gene3D" id="4.10.320.10">
    <property type="entry name" value="E3-binding domain"/>
    <property type="match status" value="1"/>
</dbReference>
<dbReference type="AlphaFoldDB" id="A0A6B1FZM4"/>
<dbReference type="SUPFAM" id="SSF47005">
    <property type="entry name" value="Peripheral subunit-binding domain of 2-oxo acid dehydrogenase complex"/>
    <property type="match status" value="1"/>
</dbReference>
<dbReference type="InterPro" id="IPR011053">
    <property type="entry name" value="Single_hybrid_motif"/>
</dbReference>
<dbReference type="InterPro" id="IPR003016">
    <property type="entry name" value="2-oxoA_DH_lipoyl-BS"/>
</dbReference>
<dbReference type="CDD" id="cd06849">
    <property type="entry name" value="lipoyl_domain"/>
    <property type="match status" value="1"/>
</dbReference>
<dbReference type="InterPro" id="IPR036625">
    <property type="entry name" value="E3-bd_dom_sf"/>
</dbReference>
<evidence type="ECO:0000256" key="3">
    <source>
        <dbReference type="ARBA" id="ARBA00022679"/>
    </source>
</evidence>
<keyword evidence="4 6" id="KW-0450">Lipoyl</keyword>
<organism evidence="10">
    <name type="scientific">Caldilineaceae bacterium SB0675_bin_29</name>
    <dbReference type="NCBI Taxonomy" id="2605266"/>
    <lineage>
        <taxon>Bacteria</taxon>
        <taxon>Bacillati</taxon>
        <taxon>Chloroflexota</taxon>
        <taxon>Caldilineae</taxon>
        <taxon>Caldilineales</taxon>
        <taxon>Caldilineaceae</taxon>
    </lineage>
</organism>
<evidence type="ECO:0000256" key="6">
    <source>
        <dbReference type="RuleBase" id="RU003423"/>
    </source>
</evidence>
<evidence type="ECO:0000256" key="4">
    <source>
        <dbReference type="ARBA" id="ARBA00022823"/>
    </source>
</evidence>
<dbReference type="GO" id="GO:0031405">
    <property type="term" value="F:lipoic acid binding"/>
    <property type="evidence" value="ECO:0007669"/>
    <property type="project" value="TreeGrafter"/>
</dbReference>
<dbReference type="GO" id="GO:0016407">
    <property type="term" value="F:acetyltransferase activity"/>
    <property type="evidence" value="ECO:0007669"/>
    <property type="project" value="TreeGrafter"/>
</dbReference>
<dbReference type="InterPro" id="IPR000089">
    <property type="entry name" value="Biotin_lipoyl"/>
</dbReference>
<name>A0A6B1FZM4_9CHLR</name>
<dbReference type="PANTHER" id="PTHR43178">
    <property type="entry name" value="DIHYDROLIPOAMIDE ACETYLTRANSFERASE COMPONENT OF PYRUVATE DEHYDROGENASE COMPLEX"/>
    <property type="match status" value="1"/>
</dbReference>
<dbReference type="PROSITE" id="PS00189">
    <property type="entry name" value="LIPOYL"/>
    <property type="match status" value="1"/>
</dbReference>
<evidence type="ECO:0000256" key="2">
    <source>
        <dbReference type="ARBA" id="ARBA00007317"/>
    </source>
</evidence>
<keyword evidence="3 6" id="KW-0808">Transferase</keyword>
<reference evidence="10" key="1">
    <citation type="submission" date="2019-09" db="EMBL/GenBank/DDBJ databases">
        <title>Characterisation of the sponge microbiome using genome-centric metagenomics.</title>
        <authorList>
            <person name="Engelberts J.P."/>
            <person name="Robbins S.J."/>
            <person name="De Goeij J.M."/>
            <person name="Aranda M."/>
            <person name="Bell S.C."/>
            <person name="Webster N.S."/>
        </authorList>
    </citation>
    <scope>NUCLEOTIDE SEQUENCE</scope>
    <source>
        <strain evidence="10">SB0675_bin_29</strain>
    </source>
</reference>